<dbReference type="Proteomes" id="UP000245207">
    <property type="component" value="Unassembled WGS sequence"/>
</dbReference>
<dbReference type="AlphaFoldDB" id="A0A2U1NVY4"/>
<dbReference type="STRING" id="35608.A0A2U1NVY4"/>
<feature type="region of interest" description="Disordered" evidence="1">
    <location>
        <begin position="38"/>
        <end position="61"/>
    </location>
</feature>
<organism evidence="2 3">
    <name type="scientific">Artemisia annua</name>
    <name type="common">Sweet wormwood</name>
    <dbReference type="NCBI Taxonomy" id="35608"/>
    <lineage>
        <taxon>Eukaryota</taxon>
        <taxon>Viridiplantae</taxon>
        <taxon>Streptophyta</taxon>
        <taxon>Embryophyta</taxon>
        <taxon>Tracheophyta</taxon>
        <taxon>Spermatophyta</taxon>
        <taxon>Magnoliopsida</taxon>
        <taxon>eudicotyledons</taxon>
        <taxon>Gunneridae</taxon>
        <taxon>Pentapetalae</taxon>
        <taxon>asterids</taxon>
        <taxon>campanulids</taxon>
        <taxon>Asterales</taxon>
        <taxon>Asteraceae</taxon>
        <taxon>Asteroideae</taxon>
        <taxon>Anthemideae</taxon>
        <taxon>Artemisiinae</taxon>
        <taxon>Artemisia</taxon>
    </lineage>
</organism>
<comment type="caution">
    <text evidence="2">The sequence shown here is derived from an EMBL/GenBank/DDBJ whole genome shotgun (WGS) entry which is preliminary data.</text>
</comment>
<accession>A0A2U1NVY4</accession>
<protein>
    <submittedName>
        <fullName evidence="2">Uncharacterized protein</fullName>
    </submittedName>
</protein>
<reference evidence="2 3" key="1">
    <citation type="journal article" date="2018" name="Mol. Plant">
        <title>The genome of Artemisia annua provides insight into the evolution of Asteraceae family and artemisinin biosynthesis.</title>
        <authorList>
            <person name="Shen Q."/>
            <person name="Zhang L."/>
            <person name="Liao Z."/>
            <person name="Wang S."/>
            <person name="Yan T."/>
            <person name="Shi P."/>
            <person name="Liu M."/>
            <person name="Fu X."/>
            <person name="Pan Q."/>
            <person name="Wang Y."/>
            <person name="Lv Z."/>
            <person name="Lu X."/>
            <person name="Zhang F."/>
            <person name="Jiang W."/>
            <person name="Ma Y."/>
            <person name="Chen M."/>
            <person name="Hao X."/>
            <person name="Li L."/>
            <person name="Tang Y."/>
            <person name="Lv G."/>
            <person name="Zhou Y."/>
            <person name="Sun X."/>
            <person name="Brodelius P.E."/>
            <person name="Rose J.K.C."/>
            <person name="Tang K."/>
        </authorList>
    </citation>
    <scope>NUCLEOTIDE SEQUENCE [LARGE SCALE GENOMIC DNA]</scope>
    <source>
        <strain evidence="3">cv. Huhao1</strain>
        <tissue evidence="2">Leaf</tissue>
    </source>
</reference>
<gene>
    <name evidence="2" type="ORF">CTI12_AA219790</name>
</gene>
<dbReference type="InterPro" id="IPR040304">
    <property type="entry name" value="ATG8-IP-1/2"/>
</dbReference>
<dbReference type="PANTHER" id="PTHR34797">
    <property type="entry name" value="ATG8-INTERACTING PROTEIN 2"/>
    <property type="match status" value="1"/>
</dbReference>
<dbReference type="EMBL" id="PKPP01002098">
    <property type="protein sequence ID" value="PWA77630.1"/>
    <property type="molecule type" value="Genomic_DNA"/>
</dbReference>
<evidence type="ECO:0000313" key="2">
    <source>
        <dbReference type="EMBL" id="PWA77630.1"/>
    </source>
</evidence>
<name>A0A2U1NVY4_ARTAN</name>
<sequence length="330" mass="35892">MVGTRNTSRSQEPTMESLQQTVTELQGMMAEMSAELRRMRTCEGTSSGDKEEGQGTTPRGADWEVVSLTASAYAAAPGGTIPEFKHEEKGDVVDKDKVETSNALFMSGHFVVPPNQHENVVSESENAEVYDHQVGKDGGSESVQGLGGKLDTKEEENWAFKKLTETDFAENTTLSGINLSGKEQSVYGSSTLDSLHSEATIGALNLDDETSVLEESVQSCHSASSPNSPTLPKQTKEYNHGGSGPSYASWLKKQAACLYAHAKETNTLWPIIAVAAVMGIVVIGRRWHQEKWQVLRHELKSRTHDEAIMDKIFQLEGASTETIEGGDDIV</sequence>
<proteinExistence type="predicted"/>
<dbReference type="OrthoDB" id="604034at2759"/>
<evidence type="ECO:0000256" key="1">
    <source>
        <dbReference type="SAM" id="MobiDB-lite"/>
    </source>
</evidence>
<evidence type="ECO:0000313" key="3">
    <source>
        <dbReference type="Proteomes" id="UP000245207"/>
    </source>
</evidence>
<dbReference type="PANTHER" id="PTHR34797:SF12">
    <property type="entry name" value="ATG8-INTERACTING PROTEIN 1_2"/>
    <property type="match status" value="1"/>
</dbReference>
<keyword evidence="3" id="KW-1185">Reference proteome</keyword>